<dbReference type="AlphaFoldDB" id="A0A5M9ML43"/>
<feature type="domain" description="O-methyltransferase C-terminal" evidence="5">
    <location>
        <begin position="229"/>
        <end position="340"/>
    </location>
</feature>
<dbReference type="InterPro" id="IPR001077">
    <property type="entry name" value="COMT_C"/>
</dbReference>
<organism evidence="7 8">
    <name type="scientific">Aspergillus tanneri</name>
    <dbReference type="NCBI Taxonomy" id="1220188"/>
    <lineage>
        <taxon>Eukaryota</taxon>
        <taxon>Fungi</taxon>
        <taxon>Dikarya</taxon>
        <taxon>Ascomycota</taxon>
        <taxon>Pezizomycotina</taxon>
        <taxon>Eurotiomycetes</taxon>
        <taxon>Eurotiomycetidae</taxon>
        <taxon>Eurotiales</taxon>
        <taxon>Aspergillaceae</taxon>
        <taxon>Aspergillus</taxon>
        <taxon>Aspergillus subgen. Circumdati</taxon>
    </lineage>
</organism>
<accession>A0A5M9ML43</accession>
<protein>
    <submittedName>
        <fullName evidence="7">Uncharacterized protein</fullName>
    </submittedName>
</protein>
<dbReference type="Gene3D" id="3.40.50.150">
    <property type="entry name" value="Vaccinia Virus protein VP39"/>
    <property type="match status" value="1"/>
</dbReference>
<dbReference type="Proteomes" id="UP000324241">
    <property type="component" value="Unassembled WGS sequence"/>
</dbReference>
<dbReference type="VEuPathDB" id="FungiDB:EYZ11_000240"/>
<dbReference type="GO" id="GO:0008171">
    <property type="term" value="F:O-methyltransferase activity"/>
    <property type="evidence" value="ECO:0007669"/>
    <property type="project" value="InterPro"/>
</dbReference>
<evidence type="ECO:0000313" key="7">
    <source>
        <dbReference type="EMBL" id="KAA8647712.1"/>
    </source>
</evidence>
<evidence type="ECO:0000256" key="2">
    <source>
        <dbReference type="ARBA" id="ARBA00022679"/>
    </source>
</evidence>
<dbReference type="PROSITE" id="PS51683">
    <property type="entry name" value="SAM_OMT_II"/>
    <property type="match status" value="1"/>
</dbReference>
<dbReference type="GO" id="GO:0032259">
    <property type="term" value="P:methylation"/>
    <property type="evidence" value="ECO:0007669"/>
    <property type="project" value="UniProtKB-KW"/>
</dbReference>
<evidence type="ECO:0000256" key="1">
    <source>
        <dbReference type="ARBA" id="ARBA00022603"/>
    </source>
</evidence>
<proteinExistence type="predicted"/>
<comment type="caution">
    <text evidence="7">The sequence shown here is derived from an EMBL/GenBank/DDBJ whole genome shotgun (WGS) entry which is preliminary data.</text>
</comment>
<dbReference type="InterPro" id="IPR012967">
    <property type="entry name" value="COMT_dimerisation"/>
</dbReference>
<feature type="domain" description="O-methyltransferase dimerisation" evidence="6">
    <location>
        <begin position="56"/>
        <end position="128"/>
    </location>
</feature>
<dbReference type="SUPFAM" id="SSF46785">
    <property type="entry name" value="Winged helix' DNA-binding domain"/>
    <property type="match status" value="1"/>
</dbReference>
<dbReference type="Pfam" id="PF08100">
    <property type="entry name" value="Dimerisation"/>
    <property type="match status" value="1"/>
</dbReference>
<evidence type="ECO:0000256" key="3">
    <source>
        <dbReference type="ARBA" id="ARBA00022691"/>
    </source>
</evidence>
<dbReference type="GO" id="GO:0046983">
    <property type="term" value="F:protein dimerization activity"/>
    <property type="evidence" value="ECO:0007669"/>
    <property type="project" value="InterPro"/>
</dbReference>
<evidence type="ECO:0000259" key="6">
    <source>
        <dbReference type="Pfam" id="PF08100"/>
    </source>
</evidence>
<sequence>MTAQDEILDLVRRLESAPGVLAPLSIEAALHSRLLAAAQNLVASLKKPEIELRNLAKAPVANAILRTAFKINLFGAFDHGATTAQDLANCTAVDHLLMVRIMRTLVSLGIFTQTGPESYAHSSLSEALRNPKIRAVVRGMAETASVMVSLPEYLSSINFDNPADHRPSLFGFARDTDKTMFEWLESEPEQRRIFLEFQSASSEMSDFRLRPLLQSLLTQGDSNAEVAFVDDLPKVIEDLGTDGGVEVMVYNFLEPQPVKGAAIYFFRHIFHNWPDTVSQQILRNTMSAMGPASRIIIVDEVMPNLHAPLYISYIDISMMAFGGLERTEIHWRQLLETTGLRIGKMEPLDPSSSSSDFIIELSL</sequence>
<dbReference type="VEuPathDB" id="FungiDB:EYZ11_000242"/>
<name>A0A5M9ML43_9EURO</name>
<dbReference type="RefSeq" id="XP_033427073.1">
    <property type="nucleotide sequence ID" value="XM_033571041.1"/>
</dbReference>
<dbReference type="PIRSF" id="PIRSF005739">
    <property type="entry name" value="O-mtase"/>
    <property type="match status" value="1"/>
</dbReference>
<dbReference type="InterPro" id="IPR016461">
    <property type="entry name" value="COMT-like"/>
</dbReference>
<dbReference type="GO" id="GO:0044550">
    <property type="term" value="P:secondary metabolite biosynthetic process"/>
    <property type="evidence" value="ECO:0007669"/>
    <property type="project" value="UniProtKB-ARBA"/>
</dbReference>
<dbReference type="OrthoDB" id="1535081at2759"/>
<keyword evidence="1" id="KW-0489">Methyltransferase</keyword>
<dbReference type="InterPro" id="IPR029063">
    <property type="entry name" value="SAM-dependent_MTases_sf"/>
</dbReference>
<feature type="active site" description="Proton acceptor" evidence="4">
    <location>
        <position position="271"/>
    </location>
</feature>
<dbReference type="InterPro" id="IPR036390">
    <property type="entry name" value="WH_DNA-bd_sf"/>
</dbReference>
<dbReference type="Gene3D" id="1.10.10.10">
    <property type="entry name" value="Winged helix-like DNA-binding domain superfamily/Winged helix DNA-binding domain"/>
    <property type="match status" value="1"/>
</dbReference>
<dbReference type="GeneID" id="54329111"/>
<gene>
    <name evidence="7" type="ORF">ATNIH1004_006409</name>
</gene>
<dbReference type="PANTHER" id="PTHR43712">
    <property type="entry name" value="PUTATIVE (AFU_ORTHOLOGUE AFUA_4G14580)-RELATED"/>
    <property type="match status" value="1"/>
</dbReference>
<dbReference type="PANTHER" id="PTHR43712:SF2">
    <property type="entry name" value="O-METHYLTRANSFERASE CICE"/>
    <property type="match status" value="1"/>
</dbReference>
<keyword evidence="3" id="KW-0949">S-adenosyl-L-methionine</keyword>
<evidence type="ECO:0000259" key="5">
    <source>
        <dbReference type="Pfam" id="PF00891"/>
    </source>
</evidence>
<dbReference type="Pfam" id="PF00891">
    <property type="entry name" value="Methyltransf_2"/>
    <property type="match status" value="1"/>
</dbReference>
<reference evidence="7 8" key="1">
    <citation type="submission" date="2019-08" db="EMBL/GenBank/DDBJ databases">
        <title>The genome sequence of a newly discovered highly antifungal drug resistant Aspergillus species, Aspergillus tanneri NIH 1004.</title>
        <authorList>
            <person name="Mounaud S."/>
            <person name="Singh I."/>
            <person name="Joardar V."/>
            <person name="Pakala S."/>
            <person name="Pakala S."/>
            <person name="Venepally P."/>
            <person name="Chung J.K."/>
            <person name="Losada L."/>
            <person name="Nierman W.C."/>
        </authorList>
    </citation>
    <scope>NUCLEOTIDE SEQUENCE [LARGE SCALE GENOMIC DNA]</scope>
    <source>
        <strain evidence="7 8">NIH1004</strain>
    </source>
</reference>
<dbReference type="SUPFAM" id="SSF53335">
    <property type="entry name" value="S-adenosyl-L-methionine-dependent methyltransferases"/>
    <property type="match status" value="1"/>
</dbReference>
<keyword evidence="2" id="KW-0808">Transferase</keyword>
<evidence type="ECO:0000313" key="8">
    <source>
        <dbReference type="Proteomes" id="UP000324241"/>
    </source>
</evidence>
<evidence type="ECO:0000256" key="4">
    <source>
        <dbReference type="PIRSR" id="PIRSR005739-1"/>
    </source>
</evidence>
<dbReference type="InterPro" id="IPR036388">
    <property type="entry name" value="WH-like_DNA-bd_sf"/>
</dbReference>
<dbReference type="EMBL" id="QUQM01000004">
    <property type="protein sequence ID" value="KAA8647712.1"/>
    <property type="molecule type" value="Genomic_DNA"/>
</dbReference>